<organism evidence="2 3">
    <name type="scientific">Mikania micrantha</name>
    <name type="common">bitter vine</name>
    <dbReference type="NCBI Taxonomy" id="192012"/>
    <lineage>
        <taxon>Eukaryota</taxon>
        <taxon>Viridiplantae</taxon>
        <taxon>Streptophyta</taxon>
        <taxon>Embryophyta</taxon>
        <taxon>Tracheophyta</taxon>
        <taxon>Spermatophyta</taxon>
        <taxon>Magnoliopsida</taxon>
        <taxon>eudicotyledons</taxon>
        <taxon>Gunneridae</taxon>
        <taxon>Pentapetalae</taxon>
        <taxon>asterids</taxon>
        <taxon>campanulids</taxon>
        <taxon>Asterales</taxon>
        <taxon>Asteraceae</taxon>
        <taxon>Asteroideae</taxon>
        <taxon>Heliantheae alliance</taxon>
        <taxon>Eupatorieae</taxon>
        <taxon>Mikania</taxon>
    </lineage>
</organism>
<dbReference type="Proteomes" id="UP000326396">
    <property type="component" value="Linkage Group LG7"/>
</dbReference>
<reference evidence="2 3" key="1">
    <citation type="submission" date="2019-05" db="EMBL/GenBank/DDBJ databases">
        <title>Mikania micrantha, genome provides insights into the molecular mechanism of rapid growth.</title>
        <authorList>
            <person name="Liu B."/>
        </authorList>
    </citation>
    <scope>NUCLEOTIDE SEQUENCE [LARGE SCALE GENOMIC DNA]</scope>
    <source>
        <strain evidence="2">NLD-2019</strain>
        <tissue evidence="2">Leaf</tissue>
    </source>
</reference>
<feature type="domain" description="Integrase catalytic" evidence="1">
    <location>
        <begin position="125"/>
        <end position="288"/>
    </location>
</feature>
<dbReference type="FunFam" id="3.30.420.10:FF:000032">
    <property type="entry name" value="Retrovirus-related Pol polyprotein from transposon 297-like Protein"/>
    <property type="match status" value="1"/>
</dbReference>
<dbReference type="InterPro" id="IPR001584">
    <property type="entry name" value="Integrase_cat-core"/>
</dbReference>
<dbReference type="Gene3D" id="1.10.340.70">
    <property type="match status" value="1"/>
</dbReference>
<dbReference type="GO" id="GO:0015074">
    <property type="term" value="P:DNA integration"/>
    <property type="evidence" value="ECO:0007669"/>
    <property type="project" value="InterPro"/>
</dbReference>
<protein>
    <recommendedName>
        <fullName evidence="1">Integrase catalytic domain-containing protein</fullName>
    </recommendedName>
</protein>
<dbReference type="AlphaFoldDB" id="A0A5N6LZX0"/>
<dbReference type="InterPro" id="IPR036397">
    <property type="entry name" value="RNaseH_sf"/>
</dbReference>
<comment type="caution">
    <text evidence="2">The sequence shown here is derived from an EMBL/GenBank/DDBJ whole genome shotgun (WGS) entry which is preliminary data.</text>
</comment>
<dbReference type="InterPro" id="IPR041588">
    <property type="entry name" value="Integrase_H2C2"/>
</dbReference>
<evidence type="ECO:0000259" key="1">
    <source>
        <dbReference type="PROSITE" id="PS50994"/>
    </source>
</evidence>
<name>A0A5N6LZX0_9ASTR</name>
<sequence>MGMTVQTSLHDNIIQAQQEVIERENLKKELDCGVEKQLETKPDGLVYFKDRIWIPAVDELRRLIFDEAHKTKYSVHPGADKMYQDLLAFYWWPGMKKDITEYVGRCLTCAKVKAEHQKPSGLLEQPEIPLWKWEQIAMDFVTKLPRTSSGHDTIWVIVDRLTKSAHFLPMRETYSMDKLAKLYINEIVVRHGVPLSIISDRDSKFTSRFWQSLQKSLGTQLNLSTTYHPQTDGQSERTIQTLEDMLRTGVLDFGGNWDSHLPLIEFSYNNSYHSSIGCAPFEALYGQKCRSPICWSEVGDNCITRPELIQETTDKIAQIQQRLQATRSRQKRYADKRRKPLEFQMGDRVMLKVSPWKGVVCFAKKGKLTPRYVGPFEIIERIGPVAYRLSLPDELSSVHDVFHVSNLKKCLADETLIIPVEEIQLDEHLRFVEEPLEIMDRKVKKLRRSRIPIVKVCWNSRRRPEFTWEREDHMKNKYPQLFAEEVVPNNESYISGRNFSNKGRL</sequence>
<dbReference type="PROSITE" id="PS50994">
    <property type="entry name" value="INTEGRASE"/>
    <property type="match status" value="1"/>
</dbReference>
<dbReference type="OrthoDB" id="425619at2759"/>
<dbReference type="GO" id="GO:0003676">
    <property type="term" value="F:nucleic acid binding"/>
    <property type="evidence" value="ECO:0007669"/>
    <property type="project" value="InterPro"/>
</dbReference>
<dbReference type="PANTHER" id="PTHR45835">
    <property type="entry name" value="YALI0A06105P"/>
    <property type="match status" value="1"/>
</dbReference>
<evidence type="ECO:0000313" key="2">
    <source>
        <dbReference type="EMBL" id="KAD3067177.1"/>
    </source>
</evidence>
<dbReference type="SUPFAM" id="SSF53098">
    <property type="entry name" value="Ribonuclease H-like"/>
    <property type="match status" value="1"/>
</dbReference>
<dbReference type="InterPro" id="IPR012337">
    <property type="entry name" value="RNaseH-like_sf"/>
</dbReference>
<gene>
    <name evidence="2" type="ORF">E3N88_35057</name>
</gene>
<dbReference type="EMBL" id="SZYD01000017">
    <property type="protein sequence ID" value="KAD3067177.1"/>
    <property type="molecule type" value="Genomic_DNA"/>
</dbReference>
<proteinExistence type="predicted"/>
<dbReference type="Pfam" id="PF17921">
    <property type="entry name" value="Integrase_H2C2"/>
    <property type="match status" value="1"/>
</dbReference>
<dbReference type="Pfam" id="PF24626">
    <property type="entry name" value="SH3_Tf2-1"/>
    <property type="match status" value="1"/>
</dbReference>
<keyword evidence="3" id="KW-1185">Reference proteome</keyword>
<dbReference type="Gene3D" id="3.30.420.10">
    <property type="entry name" value="Ribonuclease H-like superfamily/Ribonuclease H"/>
    <property type="match status" value="1"/>
</dbReference>
<evidence type="ECO:0000313" key="3">
    <source>
        <dbReference type="Proteomes" id="UP000326396"/>
    </source>
</evidence>
<dbReference type="PANTHER" id="PTHR45835:SF99">
    <property type="entry name" value="CHROMO DOMAIN-CONTAINING PROTEIN-RELATED"/>
    <property type="match status" value="1"/>
</dbReference>
<dbReference type="InterPro" id="IPR056924">
    <property type="entry name" value="SH3_Tf2-1"/>
</dbReference>
<accession>A0A5N6LZX0</accession>